<feature type="transmembrane region" description="Helical" evidence="6">
    <location>
        <begin position="275"/>
        <end position="294"/>
    </location>
</feature>
<reference evidence="9" key="1">
    <citation type="submission" date="2017-11" db="EMBL/GenBank/DDBJ databases">
        <title>Genome sequence of Pantoea sp. MSR2.</title>
        <authorList>
            <person name="Nascimento F.X."/>
        </authorList>
    </citation>
    <scope>NUCLEOTIDE SEQUENCE [LARGE SCALE GENOMIC DNA]</scope>
    <source>
        <strain evidence="9">MSR2</strain>
        <plasmid evidence="9">pmsr2a</plasmid>
    </source>
</reference>
<feature type="transmembrane region" description="Helical" evidence="6">
    <location>
        <begin position="33"/>
        <end position="56"/>
    </location>
</feature>
<dbReference type="Proteomes" id="UP001171299">
    <property type="component" value="Unassembled WGS sequence"/>
</dbReference>
<dbReference type="PANTHER" id="PTHR31632:SF2">
    <property type="entry name" value="PLASMA MEMBRANE IRON PERMEASE"/>
    <property type="match status" value="1"/>
</dbReference>
<feature type="transmembrane region" description="Helical" evidence="6">
    <location>
        <begin position="144"/>
        <end position="165"/>
    </location>
</feature>
<evidence type="ECO:0000256" key="1">
    <source>
        <dbReference type="ARBA" id="ARBA00004141"/>
    </source>
</evidence>
<evidence type="ECO:0000256" key="4">
    <source>
        <dbReference type="ARBA" id="ARBA00022989"/>
    </source>
</evidence>
<feature type="transmembrane region" description="Helical" evidence="6">
    <location>
        <begin position="480"/>
        <end position="500"/>
    </location>
</feature>
<accession>A0AAP9H9V9</accession>
<dbReference type="EMBL" id="JAUOOM010000009">
    <property type="protein sequence ID" value="MDO6407149.1"/>
    <property type="molecule type" value="Genomic_DNA"/>
</dbReference>
<dbReference type="AlphaFoldDB" id="A0AAP9H9V9"/>
<reference evidence="8" key="2">
    <citation type="journal article" date="2020" name="Environ. Microbiol.">
        <title>The extreme plant-growth-promoting properties of Pantoea phytobeneficialis MSR2 revealed by functional and genomic analysis.</title>
        <authorList>
            <person name="Nascimento F.X."/>
            <person name="Hernandez A.G."/>
            <person name="Glick B.R."/>
            <person name="Rossi M.J."/>
        </authorList>
    </citation>
    <scope>NUCLEOTIDE SEQUENCE</scope>
    <source>
        <strain evidence="8">MSR2</strain>
    </source>
</reference>
<evidence type="ECO:0000313" key="10">
    <source>
        <dbReference type="Proteomes" id="UP001171299"/>
    </source>
</evidence>
<keyword evidence="10" id="KW-1185">Reference proteome</keyword>
<evidence type="ECO:0000313" key="8">
    <source>
        <dbReference type="EMBL" id="QGR09122.1"/>
    </source>
</evidence>
<gene>
    <name evidence="7" type="primary">efeU</name>
    <name evidence="8" type="ORF">CTZ24_21985</name>
    <name evidence="7" type="ORF">Q3404_11230</name>
</gene>
<evidence type="ECO:0000313" key="9">
    <source>
        <dbReference type="Proteomes" id="UP000424872"/>
    </source>
</evidence>
<evidence type="ECO:0000256" key="6">
    <source>
        <dbReference type="SAM" id="Phobius"/>
    </source>
</evidence>
<evidence type="ECO:0000313" key="7">
    <source>
        <dbReference type="EMBL" id="MDO6407149.1"/>
    </source>
</evidence>
<dbReference type="EMBL" id="CP024637">
    <property type="protein sequence ID" value="QGR09122.1"/>
    <property type="molecule type" value="Genomic_DNA"/>
</dbReference>
<comment type="similarity">
    <text evidence="2">Belongs to the oxidase-dependent Fe transporter (OFeT) (TC 9.A.10.1) family.</text>
</comment>
<keyword evidence="4 6" id="KW-1133">Transmembrane helix</keyword>
<dbReference type="InterPro" id="IPR004923">
    <property type="entry name" value="FTR1/Fip1/EfeU"/>
</dbReference>
<dbReference type="Pfam" id="PF03239">
    <property type="entry name" value="FTR1"/>
    <property type="match status" value="1"/>
</dbReference>
<dbReference type="NCBIfam" id="NF041756">
    <property type="entry name" value="EfeU"/>
    <property type="match status" value="1"/>
</dbReference>
<evidence type="ECO:0000256" key="5">
    <source>
        <dbReference type="ARBA" id="ARBA00023136"/>
    </source>
</evidence>
<feature type="transmembrane region" description="Helical" evidence="6">
    <location>
        <begin position="177"/>
        <end position="197"/>
    </location>
</feature>
<keyword evidence="8" id="KW-0614">Plasmid</keyword>
<keyword evidence="5 6" id="KW-0472">Membrane</keyword>
<sequence length="533" mass="57344">MLATFIIALREGLEAALIVGIIAAFLRKNGRSLTAMWLGVGCAVILSLGVGFVLNLTENALPQARQEMMESIIGLVAVFFVTGMVMWMNNHAHNLKRQLETEAAEAISHSSAWALTSMAFLAVLKEGFETSVFLLATFSASQSAAWAAVGAVLGLLAAVLVGWGIYVGGIRINLSRFFRLTGLFLILVAAGLIISALRSAHEAGWLNTGQQRIVDLSWLVTPGTVQSALITGVLGIPADPRLVEFAGWIIYIVVVAAMIYWPAHLRPTPKRAAQFTTVTGAGLTITALLLFFGYPAPDVDIPDQIPLVSRTSQQPVGHISSQPGAGKQFAVTLEGQAAETLVVPADQLSNVSTSGRQEWQASFSYEPADASSPLTLDQVMAAYGNRIPVGLSPSQHPGPYDAKWTVNCRVDAAMRRGVLVSAESQAGTFITLSGGGLQSPRTISARARNAEAGCDWQISPTWSQDIEQRLRDAVVAHDIWHFWAVILPSLFAILAFTCFFSASRQFRRLKGVRARGRSKQGLLDSSTHQLPEK</sequence>
<dbReference type="GO" id="GO:0033573">
    <property type="term" value="C:high-affinity iron permease complex"/>
    <property type="evidence" value="ECO:0007669"/>
    <property type="project" value="InterPro"/>
</dbReference>
<geneLocation type="plasmid" evidence="9">
    <name>pmsr2a</name>
</geneLocation>
<dbReference type="Proteomes" id="UP000424872">
    <property type="component" value="Plasmid pMSR2A"/>
</dbReference>
<organism evidence="8 9">
    <name type="scientific">Pantoea phytobeneficialis</name>
    <dbReference type="NCBI Taxonomy" id="2052056"/>
    <lineage>
        <taxon>Bacteria</taxon>
        <taxon>Pseudomonadati</taxon>
        <taxon>Pseudomonadota</taxon>
        <taxon>Gammaproteobacteria</taxon>
        <taxon>Enterobacterales</taxon>
        <taxon>Erwiniaceae</taxon>
        <taxon>Pantoea</taxon>
    </lineage>
</organism>
<reference evidence="7" key="3">
    <citation type="submission" date="2023-07" db="EMBL/GenBank/DDBJ databases">
        <title>The extreme plant-growth-promoting properties of Pantoea phytobeneficialis PF55 revealed by functional and genomic analysis.</title>
        <authorList>
            <person name="Nascimento F.X."/>
            <person name="Marcio R.J."/>
        </authorList>
    </citation>
    <scope>NUCLEOTIDE SEQUENCE</scope>
    <source>
        <strain evidence="7">PF55</strain>
    </source>
</reference>
<geneLocation type="plasmid" evidence="8">
    <name>pMSR2A</name>
</geneLocation>
<comment type="subcellular location">
    <subcellularLocation>
        <location evidence="1">Membrane</location>
        <topology evidence="1">Multi-pass membrane protein</topology>
    </subcellularLocation>
</comment>
<feature type="transmembrane region" description="Helical" evidence="6">
    <location>
        <begin position="68"/>
        <end position="87"/>
    </location>
</feature>
<evidence type="ECO:0000256" key="3">
    <source>
        <dbReference type="ARBA" id="ARBA00022692"/>
    </source>
</evidence>
<name>A0AAP9H9V9_9GAMM</name>
<feature type="transmembrane region" description="Helical" evidence="6">
    <location>
        <begin position="6"/>
        <end position="26"/>
    </location>
</feature>
<dbReference type="KEGG" id="ppho:CTZ24_21985"/>
<protein>
    <submittedName>
        <fullName evidence="8">Iron permease</fullName>
    </submittedName>
    <submittedName>
        <fullName evidence="7">Iron uptake transporter permease EfeU</fullName>
    </submittedName>
</protein>
<feature type="transmembrane region" description="Helical" evidence="6">
    <location>
        <begin position="245"/>
        <end position="263"/>
    </location>
</feature>
<dbReference type="RefSeq" id="WP_208725624.1">
    <property type="nucleotide sequence ID" value="NZ_CP024637.1"/>
</dbReference>
<dbReference type="PANTHER" id="PTHR31632">
    <property type="entry name" value="IRON TRANSPORTER FTH1"/>
    <property type="match status" value="1"/>
</dbReference>
<dbReference type="GO" id="GO:0015093">
    <property type="term" value="F:ferrous iron transmembrane transporter activity"/>
    <property type="evidence" value="ECO:0007669"/>
    <property type="project" value="TreeGrafter"/>
</dbReference>
<proteinExistence type="inferred from homology"/>
<keyword evidence="3 6" id="KW-0812">Transmembrane</keyword>
<evidence type="ECO:0000256" key="2">
    <source>
        <dbReference type="ARBA" id="ARBA00008333"/>
    </source>
</evidence>